<dbReference type="AlphaFoldDB" id="T1GL71"/>
<proteinExistence type="predicted"/>
<evidence type="ECO:0000313" key="2">
    <source>
        <dbReference type="Proteomes" id="UP000015102"/>
    </source>
</evidence>
<dbReference type="Proteomes" id="UP000015102">
    <property type="component" value="Unassembled WGS sequence"/>
</dbReference>
<dbReference type="HOGENOM" id="CLU_1431367_0_0_1"/>
<dbReference type="EMBL" id="CAQQ02099054">
    <property type="status" value="NOT_ANNOTATED_CDS"/>
    <property type="molecule type" value="Genomic_DNA"/>
</dbReference>
<dbReference type="STRING" id="36166.T1GL71"/>
<reference evidence="1" key="2">
    <citation type="submission" date="2015-06" db="UniProtKB">
        <authorList>
            <consortium name="EnsemblMetazoa"/>
        </authorList>
    </citation>
    <scope>IDENTIFICATION</scope>
</reference>
<reference evidence="2" key="1">
    <citation type="submission" date="2013-02" db="EMBL/GenBank/DDBJ databases">
        <authorList>
            <person name="Hughes D."/>
        </authorList>
    </citation>
    <scope>NUCLEOTIDE SEQUENCE</scope>
    <source>
        <strain>Durham</strain>
        <strain evidence="2">NC isolate 2 -- Noor lab</strain>
    </source>
</reference>
<dbReference type="OMA" id="RNIESCP"/>
<organism evidence="1 2">
    <name type="scientific">Megaselia scalaris</name>
    <name type="common">Humpbacked fly</name>
    <name type="synonym">Phora scalaris</name>
    <dbReference type="NCBI Taxonomy" id="36166"/>
    <lineage>
        <taxon>Eukaryota</taxon>
        <taxon>Metazoa</taxon>
        <taxon>Ecdysozoa</taxon>
        <taxon>Arthropoda</taxon>
        <taxon>Hexapoda</taxon>
        <taxon>Insecta</taxon>
        <taxon>Pterygota</taxon>
        <taxon>Neoptera</taxon>
        <taxon>Endopterygota</taxon>
        <taxon>Diptera</taxon>
        <taxon>Brachycera</taxon>
        <taxon>Muscomorpha</taxon>
        <taxon>Platypezoidea</taxon>
        <taxon>Phoridae</taxon>
        <taxon>Megaseliini</taxon>
        <taxon>Megaselia</taxon>
    </lineage>
</organism>
<accession>T1GL71</accession>
<protein>
    <submittedName>
        <fullName evidence="1">Uncharacterized protein</fullName>
    </submittedName>
</protein>
<dbReference type="EnsemblMetazoa" id="MESCA004264-RA">
    <property type="protein sequence ID" value="MESCA004264-PA"/>
    <property type="gene ID" value="MESCA004264"/>
</dbReference>
<sequence>LNLRPNSELREKLAIAREDFQFREVVSSLRNKYEPVHNGDQLYVPEESIDNVEEQDYNLYLPPWICQPYIRPAPEVHIKTIEEKVKIAEDREKRKYFDDEGNEISRKKMKRLKKKSRRPLKPEGAHERNIESCPVCTNPLGFKCVFKLCRNCCREKCNTEIFDCIGHKFYTKTKLEKKKILREKALKVES</sequence>
<name>T1GL71_MEGSC</name>
<evidence type="ECO:0000313" key="1">
    <source>
        <dbReference type="EnsemblMetazoa" id="MESCA004264-PA"/>
    </source>
</evidence>
<keyword evidence="2" id="KW-1185">Reference proteome</keyword>